<gene>
    <name evidence="12" type="ORF">CANVERA_P5036</name>
</gene>
<name>A0A9W4U1M5_9ASCO</name>
<dbReference type="PROSITE" id="PS50850">
    <property type="entry name" value="MFS"/>
    <property type="match status" value="1"/>
</dbReference>
<dbReference type="Pfam" id="PF00083">
    <property type="entry name" value="Sugar_tr"/>
    <property type="match status" value="1"/>
</dbReference>
<dbReference type="GO" id="GO:0016020">
    <property type="term" value="C:membrane"/>
    <property type="evidence" value="ECO:0007669"/>
    <property type="project" value="UniProtKB-SubCell"/>
</dbReference>
<dbReference type="EMBL" id="CANTUO010000007">
    <property type="protein sequence ID" value="CAI5760527.1"/>
    <property type="molecule type" value="Genomic_DNA"/>
</dbReference>
<evidence type="ECO:0000256" key="4">
    <source>
        <dbReference type="ARBA" id="ARBA00022597"/>
    </source>
</evidence>
<keyword evidence="3 9" id="KW-0813">Transport</keyword>
<dbReference type="InterPro" id="IPR036259">
    <property type="entry name" value="MFS_trans_sf"/>
</dbReference>
<keyword evidence="5 10" id="KW-0812">Transmembrane</keyword>
<comment type="subcellular location">
    <subcellularLocation>
        <location evidence="1">Membrane</location>
        <topology evidence="1">Multi-pass membrane protein</topology>
    </subcellularLocation>
</comment>
<comment type="caution">
    <text evidence="12">The sequence shown here is derived from an EMBL/GenBank/DDBJ whole genome shotgun (WGS) entry which is preliminary data.</text>
</comment>
<dbReference type="InterPro" id="IPR050360">
    <property type="entry name" value="MFS_Sugar_Transporters"/>
</dbReference>
<feature type="transmembrane region" description="Helical" evidence="10">
    <location>
        <begin position="254"/>
        <end position="273"/>
    </location>
</feature>
<evidence type="ECO:0000256" key="1">
    <source>
        <dbReference type="ARBA" id="ARBA00004141"/>
    </source>
</evidence>
<feature type="transmembrane region" description="Helical" evidence="10">
    <location>
        <begin position="471"/>
        <end position="494"/>
    </location>
</feature>
<dbReference type="GO" id="GO:0000023">
    <property type="term" value="P:maltose metabolic process"/>
    <property type="evidence" value="ECO:0007669"/>
    <property type="project" value="UniProtKB-KW"/>
</dbReference>
<dbReference type="AlphaFoldDB" id="A0A9W4U1M5"/>
<evidence type="ECO:0000259" key="11">
    <source>
        <dbReference type="PROSITE" id="PS50850"/>
    </source>
</evidence>
<feature type="transmembrane region" description="Helical" evidence="10">
    <location>
        <begin position="164"/>
        <end position="181"/>
    </location>
</feature>
<dbReference type="InterPro" id="IPR005828">
    <property type="entry name" value="MFS_sugar_transport-like"/>
</dbReference>
<comment type="similarity">
    <text evidence="2 9">Belongs to the major facilitator superfamily. Sugar transporter (TC 2.A.1.1) family.</text>
</comment>
<dbReference type="InterPro" id="IPR005829">
    <property type="entry name" value="Sugar_transporter_CS"/>
</dbReference>
<evidence type="ECO:0000313" key="12">
    <source>
        <dbReference type="EMBL" id="CAI5760527.1"/>
    </source>
</evidence>
<keyword evidence="6 10" id="KW-1133">Transmembrane helix</keyword>
<protein>
    <recommendedName>
        <fullName evidence="11">Major facilitator superfamily (MFS) profile domain-containing protein</fullName>
    </recommendedName>
</protein>
<keyword evidence="13" id="KW-1185">Reference proteome</keyword>
<proteinExistence type="inferred from homology"/>
<feature type="transmembrane region" description="Helical" evidence="10">
    <location>
        <begin position="78"/>
        <end position="98"/>
    </location>
</feature>
<sequence length="578" mass="65191">MSDYTNSDDKKKVEIISTTFIESDTDNKSEGKVENTTEVDAEDTVNDDYITSFFEMSNEARSEDERDKKMTLKEGFKMFPKAVIWSTVISCAIIMEAYDQNLLSSFYAYPAFAKRFGVYYPKLNKWEIPAKWQMGWAMSYQTTQLIGLYLSSHFVDKIGYKKTIMFPLVASIALIFLQFFAPTKEVLLVAYVFLGLFWGCFQSITVTYAAEVAPVSLRGYQTSLVNAFWVIGKLISSGTVKGISNMENPNAYKIAYAIQWIWPVPLLIGVYFAPESPWQLVRRGKVQAAKKAVCRLISTPNNEVVADQMVTKMQMTLAEESITTKGVSILDLFKGNNLRRTFIVSMLWNSQRLAGGAISNYSTYFYEQAGLSVSNAFTFTVGEHCLSLFGNIIAWIAIKKFGYYTIYLFGLIMMFICMMLAGIFGSYKGNSTGWGAGSSLLIFSFFSDLSVGPLVYILVSEIPSARLRNKTVMFGRLTYLVIGIITSIITPYMLNPASWAWGAKTGYFYGGFGFIFIVWSIFCLPETKGLTFAEIDWLFENKIHARKFKSTKVNLFDAEKLVQKLGSDGVKDVVKERD</sequence>
<evidence type="ECO:0000256" key="10">
    <source>
        <dbReference type="SAM" id="Phobius"/>
    </source>
</evidence>
<keyword evidence="4" id="KW-0762">Sugar transport</keyword>
<feature type="transmembrane region" description="Helical" evidence="10">
    <location>
        <begin position="188"/>
        <end position="210"/>
    </location>
</feature>
<accession>A0A9W4U1M5</accession>
<feature type="transmembrane region" description="Helical" evidence="10">
    <location>
        <begin position="406"/>
        <end position="427"/>
    </location>
</feature>
<evidence type="ECO:0000256" key="8">
    <source>
        <dbReference type="ARBA" id="ARBA00026248"/>
    </source>
</evidence>
<dbReference type="FunFam" id="1.20.1250.20:FF:000078">
    <property type="entry name" value="MFS maltose transporter, putative"/>
    <property type="match status" value="1"/>
</dbReference>
<evidence type="ECO:0000256" key="3">
    <source>
        <dbReference type="ARBA" id="ARBA00022448"/>
    </source>
</evidence>
<evidence type="ECO:0000256" key="6">
    <source>
        <dbReference type="ARBA" id="ARBA00022989"/>
    </source>
</evidence>
<dbReference type="Gene3D" id="1.20.1250.20">
    <property type="entry name" value="MFS general substrate transporter like domains"/>
    <property type="match status" value="1"/>
</dbReference>
<dbReference type="NCBIfam" id="TIGR00879">
    <property type="entry name" value="SP"/>
    <property type="match status" value="1"/>
</dbReference>
<dbReference type="PROSITE" id="PS00217">
    <property type="entry name" value="SUGAR_TRANSPORT_2"/>
    <property type="match status" value="1"/>
</dbReference>
<organism evidence="12 13">
    <name type="scientific">Candida verbasci</name>
    <dbReference type="NCBI Taxonomy" id="1227364"/>
    <lineage>
        <taxon>Eukaryota</taxon>
        <taxon>Fungi</taxon>
        <taxon>Dikarya</taxon>
        <taxon>Ascomycota</taxon>
        <taxon>Saccharomycotina</taxon>
        <taxon>Pichiomycetes</taxon>
        <taxon>Debaryomycetaceae</taxon>
        <taxon>Candida/Lodderomyces clade</taxon>
        <taxon>Candida</taxon>
    </lineage>
</organism>
<evidence type="ECO:0000313" key="13">
    <source>
        <dbReference type="Proteomes" id="UP001152885"/>
    </source>
</evidence>
<dbReference type="PANTHER" id="PTHR48022:SF5">
    <property type="entry name" value="ALPHA-GLUCOSIDES PERMEASE MPH2-RELATED"/>
    <property type="match status" value="1"/>
</dbReference>
<dbReference type="Proteomes" id="UP001152885">
    <property type="component" value="Unassembled WGS sequence"/>
</dbReference>
<dbReference type="InterPro" id="IPR003663">
    <property type="entry name" value="Sugar/inositol_transpt"/>
</dbReference>
<dbReference type="GO" id="GO:0005351">
    <property type="term" value="F:carbohydrate:proton symporter activity"/>
    <property type="evidence" value="ECO:0007669"/>
    <property type="project" value="TreeGrafter"/>
</dbReference>
<evidence type="ECO:0000256" key="2">
    <source>
        <dbReference type="ARBA" id="ARBA00010992"/>
    </source>
</evidence>
<feature type="transmembrane region" description="Helical" evidence="10">
    <location>
        <begin position="506"/>
        <end position="524"/>
    </location>
</feature>
<keyword evidence="7 10" id="KW-0472">Membrane</keyword>
<dbReference type="InterPro" id="IPR020846">
    <property type="entry name" value="MFS_dom"/>
</dbReference>
<dbReference type="SUPFAM" id="SSF103473">
    <property type="entry name" value="MFS general substrate transporter"/>
    <property type="match status" value="1"/>
</dbReference>
<evidence type="ECO:0000256" key="5">
    <source>
        <dbReference type="ARBA" id="ARBA00022692"/>
    </source>
</evidence>
<evidence type="ECO:0000256" key="9">
    <source>
        <dbReference type="RuleBase" id="RU003346"/>
    </source>
</evidence>
<dbReference type="OrthoDB" id="6612291at2759"/>
<feature type="transmembrane region" description="Helical" evidence="10">
    <location>
        <begin position="439"/>
        <end position="459"/>
    </location>
</feature>
<keyword evidence="8" id="KW-0462">Maltose metabolism</keyword>
<dbReference type="PANTHER" id="PTHR48022">
    <property type="entry name" value="PLASTIDIC GLUCOSE TRANSPORTER 4"/>
    <property type="match status" value="1"/>
</dbReference>
<reference evidence="12" key="1">
    <citation type="submission" date="2022-12" db="EMBL/GenBank/DDBJ databases">
        <authorList>
            <person name="Brejova B."/>
        </authorList>
    </citation>
    <scope>NUCLEOTIDE SEQUENCE</scope>
</reference>
<evidence type="ECO:0000256" key="7">
    <source>
        <dbReference type="ARBA" id="ARBA00023136"/>
    </source>
</evidence>
<feature type="domain" description="Major facilitator superfamily (MFS) profile" evidence="11">
    <location>
        <begin position="85"/>
        <end position="528"/>
    </location>
</feature>